<evidence type="ECO:0000313" key="3">
    <source>
        <dbReference type="Proteomes" id="UP001217754"/>
    </source>
</evidence>
<dbReference type="AlphaFoldDB" id="A0AAF0F339"/>
<dbReference type="Proteomes" id="UP001217754">
    <property type="component" value="Chromosome 4"/>
</dbReference>
<evidence type="ECO:0000313" key="2">
    <source>
        <dbReference type="EMBL" id="WFD39662.1"/>
    </source>
</evidence>
<keyword evidence="3" id="KW-1185">Reference proteome</keyword>
<evidence type="ECO:0000256" key="1">
    <source>
        <dbReference type="SAM" id="MobiDB-lite"/>
    </source>
</evidence>
<dbReference type="EMBL" id="CP119961">
    <property type="protein sequence ID" value="WFD39662.1"/>
    <property type="molecule type" value="Genomic_DNA"/>
</dbReference>
<gene>
    <name evidence="2" type="ORF">MJAP1_002642</name>
</gene>
<feature type="region of interest" description="Disordered" evidence="1">
    <location>
        <begin position="126"/>
        <end position="169"/>
    </location>
</feature>
<name>A0AAF0F339_9BASI</name>
<proteinExistence type="predicted"/>
<organism evidence="2 3">
    <name type="scientific">Malassezia japonica</name>
    <dbReference type="NCBI Taxonomy" id="223818"/>
    <lineage>
        <taxon>Eukaryota</taxon>
        <taxon>Fungi</taxon>
        <taxon>Dikarya</taxon>
        <taxon>Basidiomycota</taxon>
        <taxon>Ustilaginomycotina</taxon>
        <taxon>Malasseziomycetes</taxon>
        <taxon>Malasseziales</taxon>
        <taxon>Malasseziaceae</taxon>
        <taxon>Malassezia</taxon>
    </lineage>
</organism>
<dbReference type="RefSeq" id="XP_060122559.1">
    <property type="nucleotide sequence ID" value="XM_060266576.1"/>
</dbReference>
<sequence>MGGALRARLGAAFDRACAPPGASVRHEEDTQGGFFPEAGGFLPDDGGILPEAGGFVADKPPSGRASPALELDRLPLLLVNLGVDGELHEEVSALLRSQAEPTQSGPVLRRAPFLQVLEAVLNEEEMASLESDAPSDASDTFDPAQASDSDDSDAAPTSRSTRSHMPRSKALHKKARILYSLLLERIPLVPSAALAERAKSTTVRTDVEDEEIDTRRIGMAELRYAAQSLGETPTTAELAEMLEEAAAYFHDMPATARLSNEPRIGLHEFTYMTYKAGILEAL</sequence>
<reference evidence="2" key="1">
    <citation type="submission" date="2023-03" db="EMBL/GenBank/DDBJ databases">
        <title>Mating type loci evolution in Malassezia.</title>
        <authorList>
            <person name="Coelho M.A."/>
        </authorList>
    </citation>
    <scope>NUCLEOTIDE SEQUENCE</scope>
    <source>
        <strain evidence="2">CBS 9431</strain>
    </source>
</reference>
<protein>
    <submittedName>
        <fullName evidence="2">Uncharacterized protein</fullName>
    </submittedName>
</protein>
<accession>A0AAF0F339</accession>
<dbReference type="GeneID" id="85226293"/>